<proteinExistence type="predicted"/>
<dbReference type="PANTHER" id="PTHR43155:SF2">
    <property type="entry name" value="CYCLIC DI-GMP PHOSPHODIESTERASE PA4108"/>
    <property type="match status" value="1"/>
</dbReference>
<dbReference type="InterPro" id="IPR003607">
    <property type="entry name" value="HD/PDEase_dom"/>
</dbReference>
<evidence type="ECO:0000259" key="1">
    <source>
        <dbReference type="PROSITE" id="PS51832"/>
    </source>
</evidence>
<reference evidence="2 3" key="1">
    <citation type="submission" date="2020-02" db="EMBL/GenBank/DDBJ databases">
        <title>Genome sequencing for Kineobactrum sp. M2.</title>
        <authorList>
            <person name="Park S.-J."/>
        </authorList>
    </citation>
    <scope>NUCLEOTIDE SEQUENCE [LARGE SCALE GENOMIC DNA]</scope>
    <source>
        <strain evidence="2 3">M2</strain>
    </source>
</reference>
<dbReference type="SMART" id="SM00471">
    <property type="entry name" value="HDc"/>
    <property type="match status" value="1"/>
</dbReference>
<dbReference type="KEGG" id="kim:G3T16_16720"/>
<dbReference type="Proteomes" id="UP000477680">
    <property type="component" value="Chromosome"/>
</dbReference>
<dbReference type="Pfam" id="PF11871">
    <property type="entry name" value="DUF3391"/>
    <property type="match status" value="1"/>
</dbReference>
<sequence>MLATIKIATDDLEIGMFVSALDRPWLETPFRIQGFRIETRAQISGLRDHCAHVFVDTLQSKKNAEVARRVRRSNYQPVPLQHIFYDRQLGSYGDETRFAEEQPRAEAALQTLRNDLGQVYEEVARGGRVNVIRLKKSIEPLIATISRNPDACLWVTRLRQHDESSYQHSLGAAIWALALGRELGLSRQDLRSLALGALLMDIGKLRVDPALLQLRRALSPTEKAQMQAHVAHGLAIVEESGIIVPDVVNMVACHHERHDGSGYPRGLKGDQIPPVARIAGIVDTYAAMTRNRAHATAMSPSHAIRVLYDTRDTGFQAELVEAFIRAVGVYPATTLVELSSGEVGVVVAEYRSQRLKPKVLVLLNPAKQAQAAPTLVDLQNRPLPRGGTAPPLNIVRSLEPGAYGIDLASWALQGALAGA</sequence>
<dbReference type="InterPro" id="IPR037522">
    <property type="entry name" value="HD_GYP_dom"/>
</dbReference>
<dbReference type="Gene3D" id="1.10.3210.10">
    <property type="entry name" value="Hypothetical protein af1432"/>
    <property type="match status" value="1"/>
</dbReference>
<dbReference type="Pfam" id="PF13487">
    <property type="entry name" value="HD_5"/>
    <property type="match status" value="1"/>
</dbReference>
<dbReference type="PANTHER" id="PTHR43155">
    <property type="entry name" value="CYCLIC DI-GMP PHOSPHODIESTERASE PA4108-RELATED"/>
    <property type="match status" value="1"/>
</dbReference>
<name>A0A6C0U3V5_9GAMM</name>
<dbReference type="RefSeq" id="WP_163496225.1">
    <property type="nucleotide sequence ID" value="NZ_CP048711.1"/>
</dbReference>
<dbReference type="EMBL" id="CP048711">
    <property type="protein sequence ID" value="QIB66791.1"/>
    <property type="molecule type" value="Genomic_DNA"/>
</dbReference>
<protein>
    <submittedName>
        <fullName evidence="2">HD-GYP domain-containing protein</fullName>
    </submittedName>
</protein>
<accession>A0A6C0U3V5</accession>
<dbReference type="CDD" id="cd00077">
    <property type="entry name" value="HDc"/>
    <property type="match status" value="1"/>
</dbReference>
<feature type="domain" description="HD-GYP" evidence="1">
    <location>
        <begin position="143"/>
        <end position="339"/>
    </location>
</feature>
<evidence type="ECO:0000313" key="3">
    <source>
        <dbReference type="Proteomes" id="UP000477680"/>
    </source>
</evidence>
<dbReference type="InterPro" id="IPR021812">
    <property type="entry name" value="DUF3391"/>
</dbReference>
<dbReference type="GO" id="GO:0008081">
    <property type="term" value="F:phosphoric diester hydrolase activity"/>
    <property type="evidence" value="ECO:0007669"/>
    <property type="project" value="UniProtKB-ARBA"/>
</dbReference>
<dbReference type="AlphaFoldDB" id="A0A6C0U3V5"/>
<evidence type="ECO:0000313" key="2">
    <source>
        <dbReference type="EMBL" id="QIB66791.1"/>
    </source>
</evidence>
<dbReference type="SUPFAM" id="SSF109604">
    <property type="entry name" value="HD-domain/PDEase-like"/>
    <property type="match status" value="1"/>
</dbReference>
<gene>
    <name evidence="2" type="ORF">G3T16_16720</name>
</gene>
<dbReference type="PROSITE" id="PS51832">
    <property type="entry name" value="HD_GYP"/>
    <property type="match status" value="1"/>
</dbReference>
<organism evidence="2 3">
    <name type="scientific">Kineobactrum salinum</name>
    <dbReference type="NCBI Taxonomy" id="2708301"/>
    <lineage>
        <taxon>Bacteria</taxon>
        <taxon>Pseudomonadati</taxon>
        <taxon>Pseudomonadota</taxon>
        <taxon>Gammaproteobacteria</taxon>
        <taxon>Cellvibrionales</taxon>
        <taxon>Halieaceae</taxon>
        <taxon>Kineobactrum</taxon>
    </lineage>
</organism>
<keyword evidence="3" id="KW-1185">Reference proteome</keyword>